<protein>
    <submittedName>
        <fullName evidence="1">Uncharacterized protein</fullName>
    </submittedName>
</protein>
<organism evidence="1 2">
    <name type="scientific">Rhynchophorus ferrugineus</name>
    <name type="common">Red palm weevil</name>
    <name type="synonym">Curculio ferrugineus</name>
    <dbReference type="NCBI Taxonomy" id="354439"/>
    <lineage>
        <taxon>Eukaryota</taxon>
        <taxon>Metazoa</taxon>
        <taxon>Ecdysozoa</taxon>
        <taxon>Arthropoda</taxon>
        <taxon>Hexapoda</taxon>
        <taxon>Insecta</taxon>
        <taxon>Pterygota</taxon>
        <taxon>Neoptera</taxon>
        <taxon>Endopterygota</taxon>
        <taxon>Coleoptera</taxon>
        <taxon>Polyphaga</taxon>
        <taxon>Cucujiformia</taxon>
        <taxon>Curculionidae</taxon>
        <taxon>Dryophthorinae</taxon>
        <taxon>Rhynchophorus</taxon>
    </lineage>
</organism>
<evidence type="ECO:0000313" key="1">
    <source>
        <dbReference type="EMBL" id="KAF7285087.1"/>
    </source>
</evidence>
<proteinExistence type="predicted"/>
<keyword evidence="2" id="KW-1185">Reference proteome</keyword>
<dbReference type="AlphaFoldDB" id="A0A834J1F2"/>
<evidence type="ECO:0000313" key="2">
    <source>
        <dbReference type="Proteomes" id="UP000625711"/>
    </source>
</evidence>
<reference evidence="1" key="1">
    <citation type="submission" date="2020-08" db="EMBL/GenBank/DDBJ databases">
        <title>Genome sequencing and assembly of the red palm weevil Rhynchophorus ferrugineus.</title>
        <authorList>
            <person name="Dias G.B."/>
            <person name="Bergman C.M."/>
            <person name="Manee M."/>
        </authorList>
    </citation>
    <scope>NUCLEOTIDE SEQUENCE</scope>
    <source>
        <strain evidence="1">AA-2017</strain>
        <tissue evidence="1">Whole larva</tissue>
    </source>
</reference>
<accession>A0A834J1F2</accession>
<gene>
    <name evidence="1" type="ORF">GWI33_011938</name>
</gene>
<dbReference type="EMBL" id="JAACXV010000061">
    <property type="protein sequence ID" value="KAF7285087.1"/>
    <property type="molecule type" value="Genomic_DNA"/>
</dbReference>
<sequence>MKMILEFEENKFRRRLEHDIQCMYMHILPSCNLTLFERYDQVCSAVRWSLLTIPAAGETIAANGSRQLPFRWWRLIRREPRVAMALPN</sequence>
<comment type="caution">
    <text evidence="1">The sequence shown here is derived from an EMBL/GenBank/DDBJ whole genome shotgun (WGS) entry which is preliminary data.</text>
</comment>
<name>A0A834J1F2_RHYFE</name>
<dbReference type="Proteomes" id="UP000625711">
    <property type="component" value="Unassembled WGS sequence"/>
</dbReference>